<gene>
    <name evidence="2" type="ORF">AVDCRST_MAG43-864</name>
</gene>
<dbReference type="InterPro" id="IPR009057">
    <property type="entry name" value="Homeodomain-like_sf"/>
</dbReference>
<dbReference type="GO" id="GO:0006313">
    <property type="term" value="P:DNA transposition"/>
    <property type="evidence" value="ECO:0007669"/>
    <property type="project" value="InterPro"/>
</dbReference>
<accession>A0A6J4UJ01</accession>
<proteinExistence type="predicted"/>
<dbReference type="Pfam" id="PF01527">
    <property type="entry name" value="HTH_Tnp_1"/>
    <property type="match status" value="1"/>
</dbReference>
<organism evidence="2">
    <name type="scientific">uncultured Thermomicrobiales bacterium</name>
    <dbReference type="NCBI Taxonomy" id="1645740"/>
    <lineage>
        <taxon>Bacteria</taxon>
        <taxon>Pseudomonadati</taxon>
        <taxon>Thermomicrobiota</taxon>
        <taxon>Thermomicrobia</taxon>
        <taxon>Thermomicrobiales</taxon>
        <taxon>environmental samples</taxon>
    </lineage>
</organism>
<protein>
    <recommendedName>
        <fullName evidence="3">Transposase</fullName>
    </recommendedName>
</protein>
<dbReference type="GO" id="GO:0004803">
    <property type="term" value="F:transposase activity"/>
    <property type="evidence" value="ECO:0007669"/>
    <property type="project" value="InterPro"/>
</dbReference>
<dbReference type="InterPro" id="IPR002514">
    <property type="entry name" value="Transposase_8"/>
</dbReference>
<dbReference type="SUPFAM" id="SSF46689">
    <property type="entry name" value="Homeodomain-like"/>
    <property type="match status" value="1"/>
</dbReference>
<name>A0A6J4UJ01_9BACT</name>
<dbReference type="AlphaFoldDB" id="A0A6J4UJ01"/>
<evidence type="ECO:0008006" key="3">
    <source>
        <dbReference type="Google" id="ProtNLM"/>
    </source>
</evidence>
<evidence type="ECO:0000313" key="2">
    <source>
        <dbReference type="EMBL" id="CAA9548724.1"/>
    </source>
</evidence>
<feature type="region of interest" description="Disordered" evidence="1">
    <location>
        <begin position="54"/>
        <end position="80"/>
    </location>
</feature>
<reference evidence="2" key="1">
    <citation type="submission" date="2020-02" db="EMBL/GenBank/DDBJ databases">
        <authorList>
            <person name="Meier V. D."/>
        </authorList>
    </citation>
    <scope>NUCLEOTIDE SEQUENCE</scope>
    <source>
        <strain evidence="2">AVDCRST_MAG43</strain>
    </source>
</reference>
<dbReference type="GO" id="GO:0003677">
    <property type="term" value="F:DNA binding"/>
    <property type="evidence" value="ECO:0007669"/>
    <property type="project" value="InterPro"/>
</dbReference>
<evidence type="ECO:0000256" key="1">
    <source>
        <dbReference type="SAM" id="MobiDB-lite"/>
    </source>
</evidence>
<dbReference type="EMBL" id="CADCWI010000043">
    <property type="protein sequence ID" value="CAA9548724.1"/>
    <property type="molecule type" value="Genomic_DNA"/>
</dbReference>
<sequence>MPIECVAGWLTGWHSGGMARGYSRDRRERLLQAMASGLSAVEIARTTGVSTSSLRRWKRKQAAGESLEPATFPGGPRKIGDTDEPFLRAQVLAHPDATLAEHCAQWAATGHPPVSTATMSRALTRLGLPLKKRA</sequence>